<dbReference type="RefSeq" id="WP_281795629.1">
    <property type="nucleotide sequence ID" value="NZ_BSDR01000001.1"/>
</dbReference>
<comment type="similarity">
    <text evidence="2">Belongs to the LarC family.</text>
</comment>
<evidence type="ECO:0000313" key="3">
    <source>
        <dbReference type="EMBL" id="GLI35637.1"/>
    </source>
</evidence>
<dbReference type="NCBIfam" id="TIGR00299">
    <property type="entry name" value="nickel pincer cofactor biosynthesis protein LarC"/>
    <property type="match status" value="1"/>
</dbReference>
<dbReference type="HAMAP" id="MF_01074">
    <property type="entry name" value="LarC"/>
    <property type="match status" value="1"/>
</dbReference>
<gene>
    <name evidence="3" type="ORF">DAMNIGENAA_30700</name>
</gene>
<evidence type="ECO:0000256" key="2">
    <source>
        <dbReference type="HAMAP-Rule" id="MF_01074"/>
    </source>
</evidence>
<dbReference type="GO" id="GO:0016829">
    <property type="term" value="F:lyase activity"/>
    <property type="evidence" value="ECO:0007669"/>
    <property type="project" value="UniProtKB-UniRule"/>
</dbReference>
<protein>
    <recommendedName>
        <fullName evidence="2">Putative nickel insertion protein</fullName>
    </recommendedName>
</protein>
<keyword evidence="2" id="KW-0456">Lyase</keyword>
<reference evidence="3" key="1">
    <citation type="submission" date="2022-12" db="EMBL/GenBank/DDBJ databases">
        <title>Reference genome sequencing for broad-spectrum identification of bacterial and archaeal isolates by mass spectrometry.</title>
        <authorList>
            <person name="Sekiguchi Y."/>
            <person name="Tourlousse D.M."/>
        </authorList>
    </citation>
    <scope>NUCLEOTIDE SEQUENCE</scope>
    <source>
        <strain evidence="3">ASRB1</strain>
    </source>
</reference>
<dbReference type="Gene3D" id="3.30.70.1380">
    <property type="entry name" value="Transcriptional regulatory protein pf0864 domain like"/>
    <property type="match status" value="1"/>
</dbReference>
<dbReference type="Proteomes" id="UP001144372">
    <property type="component" value="Unassembled WGS sequence"/>
</dbReference>
<name>A0A9W6L8G2_9BACT</name>
<evidence type="ECO:0000256" key="1">
    <source>
        <dbReference type="ARBA" id="ARBA00022596"/>
    </source>
</evidence>
<organism evidence="3 4">
    <name type="scientific">Desulforhabdus amnigena</name>
    <dbReference type="NCBI Taxonomy" id="40218"/>
    <lineage>
        <taxon>Bacteria</taxon>
        <taxon>Pseudomonadati</taxon>
        <taxon>Thermodesulfobacteriota</taxon>
        <taxon>Syntrophobacteria</taxon>
        <taxon>Syntrophobacterales</taxon>
        <taxon>Syntrophobacteraceae</taxon>
        <taxon>Desulforhabdus</taxon>
    </lineage>
</organism>
<sequence>MKIAYFDCFSGISGDMVLGALLDLGVPEKVLLEALERLPVKGYSFHVTQEKRGAIAGTRVRIEIDHQPSRTFSDIESLILKSDLDDPVKEMSLDIFRRLAEAEARVHQMPMDQVHFHEVGALDSILDVVGTAIGLHVLSIDKVYASRIPLGGGFVHTHHGVLPVPCPATVLLLKGASVYDSGIKRELVTPTGAAILAALAQSYGPMPDMTLQATGYGVGSHPASDPPNLLRILCGTAPVSYLQRQLLMVETHIDDMNPEFYGYVLDQLFALGVLDVALVPIQMKKNRPGTLLRVLLEPALEPRVLELLFRETTTLGVRVQEVKRVELVREIKEIGTHYGLCRVKSVILPGGERQILPEYEECKRIAEVHGLPLRKVYEEIFHASRSARDG</sequence>
<dbReference type="GO" id="GO:0016151">
    <property type="term" value="F:nickel cation binding"/>
    <property type="evidence" value="ECO:0007669"/>
    <property type="project" value="UniProtKB-UniRule"/>
</dbReference>
<dbReference type="Gene3D" id="3.10.20.300">
    <property type="entry name" value="mk0293 like domain"/>
    <property type="match status" value="1"/>
</dbReference>
<comment type="caution">
    <text evidence="3">The sequence shown here is derived from an EMBL/GenBank/DDBJ whole genome shotgun (WGS) entry which is preliminary data.</text>
</comment>
<dbReference type="Pfam" id="PF01969">
    <property type="entry name" value="Ni_insertion"/>
    <property type="match status" value="1"/>
</dbReference>
<dbReference type="InterPro" id="IPR002822">
    <property type="entry name" value="Ni_insertion"/>
</dbReference>
<dbReference type="AlphaFoldDB" id="A0A9W6L8G2"/>
<proteinExistence type="inferred from homology"/>
<dbReference type="EMBL" id="BSDR01000001">
    <property type="protein sequence ID" value="GLI35637.1"/>
    <property type="molecule type" value="Genomic_DNA"/>
</dbReference>
<evidence type="ECO:0000313" key="4">
    <source>
        <dbReference type="Proteomes" id="UP001144372"/>
    </source>
</evidence>
<accession>A0A9W6L8G2</accession>
<keyword evidence="4" id="KW-1185">Reference proteome</keyword>
<keyword evidence="1 2" id="KW-0533">Nickel</keyword>
<dbReference type="PANTHER" id="PTHR36566:SF1">
    <property type="entry name" value="PYRIDINIUM-3,5-BISTHIOCARBOXYLIC ACID MONONUCLEOTIDE NICKEL INSERTION PROTEIN"/>
    <property type="match status" value="1"/>
</dbReference>
<dbReference type="PANTHER" id="PTHR36566">
    <property type="entry name" value="NICKEL INSERTION PROTEIN-RELATED"/>
    <property type="match status" value="1"/>
</dbReference>